<evidence type="ECO:0000256" key="4">
    <source>
        <dbReference type="ARBA" id="ARBA00007520"/>
    </source>
</evidence>
<dbReference type="InterPro" id="IPR011701">
    <property type="entry name" value="MFS"/>
</dbReference>
<dbReference type="PRINTS" id="PR01035">
    <property type="entry name" value="TCRTETA"/>
</dbReference>
<dbReference type="EMBL" id="APVH01000010">
    <property type="protein sequence ID" value="EPX85157.1"/>
    <property type="molecule type" value="Genomic_DNA"/>
</dbReference>
<evidence type="ECO:0000256" key="7">
    <source>
        <dbReference type="ARBA" id="ARBA00022692"/>
    </source>
</evidence>
<reference evidence="13" key="1">
    <citation type="journal article" date="2014" name="Stand. Genomic Sci.">
        <title>Genome sequence of the exopolysaccharide-producing Salipiger mucosus type strain (DSM 16094(T)), a moderately halophilic member of the Roseobacter clade.</title>
        <authorList>
            <person name="Riedel T."/>
            <person name="Spring S."/>
            <person name="Fiebig A."/>
            <person name="Petersen J."/>
            <person name="Kyrpides N.C."/>
            <person name="Goker M."/>
            <person name="Klenk H.P."/>
        </authorList>
    </citation>
    <scope>NUCLEOTIDE SEQUENCE [LARGE SCALE GENOMIC DNA]</scope>
    <source>
        <strain evidence="13">DSM 16094</strain>
    </source>
</reference>
<dbReference type="GO" id="GO:1990961">
    <property type="term" value="P:xenobiotic detoxification by transmembrane export across the plasma membrane"/>
    <property type="evidence" value="ECO:0007669"/>
    <property type="project" value="InterPro"/>
</dbReference>
<feature type="domain" description="Major facilitator superfamily (MFS) profile" evidence="11">
    <location>
        <begin position="17"/>
        <end position="403"/>
    </location>
</feature>
<evidence type="ECO:0000256" key="5">
    <source>
        <dbReference type="ARBA" id="ARBA00022448"/>
    </source>
</evidence>
<dbReference type="InterPro" id="IPR001958">
    <property type="entry name" value="Tet-R_TetA/multi-R_MdtG-like"/>
</dbReference>
<dbReference type="HOGENOM" id="CLU_001265_47_1_5"/>
<keyword evidence="5 10" id="KW-0813">Transport</keyword>
<feature type="transmembrane region" description="Helical" evidence="10">
    <location>
        <begin position="344"/>
        <end position="368"/>
    </location>
</feature>
<dbReference type="InterPro" id="IPR004812">
    <property type="entry name" value="Efflux_drug-R_Bcr/CmlA"/>
</dbReference>
<feature type="transmembrane region" description="Helical" evidence="10">
    <location>
        <begin position="21"/>
        <end position="40"/>
    </location>
</feature>
<evidence type="ECO:0000256" key="6">
    <source>
        <dbReference type="ARBA" id="ARBA00022475"/>
    </source>
</evidence>
<keyword evidence="9 10" id="KW-0472">Membrane</keyword>
<dbReference type="Proteomes" id="UP000015347">
    <property type="component" value="Unassembled WGS sequence"/>
</dbReference>
<dbReference type="InterPro" id="IPR036259">
    <property type="entry name" value="MFS_trans_sf"/>
</dbReference>
<sequence>MQSPPRVRFLDRSTPPHIVTLILLAGLSALAMNVFLPSLPKMSEYFDTEYRLMQLSVAIYLGVNAVLQLVIGPISDQIGRRPVILGAVVLFMLATLGCLFATNVTVFLIFRMCQAVIVAAMALSRAVVRDMYPQDQAASMIGFVTMGVSLVPMLGPPLGGLLDELLGWKSSFWLLFLLGGGVLWLTWRDLGETSISSGMTLRQQFREYPELIRSPRFWGYALACAFSSGAFFAYLGGAPFVGSEVYGLTSFWLGLLFGAPAVGYLVGNFMSGTFSARIGINKMILWGCLINTGGLAAALLTFAAGYQSEYTFFGFMIFVGLGNGMTIPNATAGSLSVRPHLAGTAAGLGGAIMIGGGAGLSALAGALLQPGTGAWPLLWLMVTTGLASIVAICVVIYRERQLRGLDLAG</sequence>
<feature type="transmembrane region" description="Helical" evidence="10">
    <location>
        <begin position="374"/>
        <end position="397"/>
    </location>
</feature>
<feature type="transmembrane region" description="Helical" evidence="10">
    <location>
        <begin position="283"/>
        <end position="306"/>
    </location>
</feature>
<keyword evidence="13" id="KW-1185">Reference proteome</keyword>
<dbReference type="AlphaFoldDB" id="S9QZZ3"/>
<feature type="transmembrane region" description="Helical" evidence="10">
    <location>
        <begin position="249"/>
        <end position="271"/>
    </location>
</feature>
<keyword evidence="8 10" id="KW-1133">Transmembrane helix</keyword>
<dbReference type="InterPro" id="IPR020846">
    <property type="entry name" value="MFS_dom"/>
</dbReference>
<comment type="similarity">
    <text evidence="4">Belongs to the major facilitator superfamily. TCR/Tet family.</text>
</comment>
<dbReference type="InterPro" id="IPR050189">
    <property type="entry name" value="MFS_Efflux_Transporters"/>
</dbReference>
<comment type="function">
    <text evidence="1">Resistance to tetracycline by an active tetracycline efflux. This is an energy-dependent process that decreases the accumulation of the antibiotic in whole cells. This protein functions as a metal-tetracycline/H(+) antiporter.</text>
</comment>
<dbReference type="GO" id="GO:0042910">
    <property type="term" value="F:xenobiotic transmembrane transporter activity"/>
    <property type="evidence" value="ECO:0007669"/>
    <property type="project" value="InterPro"/>
</dbReference>
<dbReference type="PANTHER" id="PTHR43124:SF3">
    <property type="entry name" value="CHLORAMPHENICOL EFFLUX PUMP RV0191"/>
    <property type="match status" value="1"/>
</dbReference>
<comment type="subcellular location">
    <subcellularLocation>
        <location evidence="10">Cell inner membrane</location>
        <topology evidence="10">Multi-pass membrane protein</topology>
    </subcellularLocation>
    <subcellularLocation>
        <location evidence="2">Cell membrane</location>
        <topology evidence="2">Multi-pass membrane protein</topology>
    </subcellularLocation>
</comment>
<feature type="transmembrane region" description="Helical" evidence="10">
    <location>
        <begin position="140"/>
        <end position="158"/>
    </location>
</feature>
<keyword evidence="7 10" id="KW-0812">Transmembrane</keyword>
<dbReference type="PROSITE" id="PS50850">
    <property type="entry name" value="MFS"/>
    <property type="match status" value="1"/>
</dbReference>
<name>S9QZZ3_9RHOB</name>
<accession>S9QZZ3</accession>
<dbReference type="OrthoDB" id="9800416at2"/>
<organism evidence="12 13">
    <name type="scientific">Salipiger mucosus DSM 16094</name>
    <dbReference type="NCBI Taxonomy" id="1123237"/>
    <lineage>
        <taxon>Bacteria</taxon>
        <taxon>Pseudomonadati</taxon>
        <taxon>Pseudomonadota</taxon>
        <taxon>Alphaproteobacteria</taxon>
        <taxon>Rhodobacterales</taxon>
        <taxon>Roseobacteraceae</taxon>
        <taxon>Salipiger</taxon>
    </lineage>
</organism>
<evidence type="ECO:0000259" key="11">
    <source>
        <dbReference type="PROSITE" id="PS50850"/>
    </source>
</evidence>
<feature type="transmembrane region" description="Helical" evidence="10">
    <location>
        <begin position="170"/>
        <end position="187"/>
    </location>
</feature>
<evidence type="ECO:0000256" key="1">
    <source>
        <dbReference type="ARBA" id="ARBA00003279"/>
    </source>
</evidence>
<dbReference type="CDD" id="cd17320">
    <property type="entry name" value="MFS_MdfA_MDR_like"/>
    <property type="match status" value="1"/>
</dbReference>
<dbReference type="InterPro" id="IPR005829">
    <property type="entry name" value="Sugar_transporter_CS"/>
</dbReference>
<dbReference type="RefSeq" id="WP_020040902.1">
    <property type="nucleotide sequence ID" value="NZ_KE557273.1"/>
</dbReference>
<evidence type="ECO:0000256" key="10">
    <source>
        <dbReference type="RuleBase" id="RU365088"/>
    </source>
</evidence>
<evidence type="ECO:0000256" key="8">
    <source>
        <dbReference type="ARBA" id="ARBA00022989"/>
    </source>
</evidence>
<feature type="transmembrane region" description="Helical" evidence="10">
    <location>
        <begin position="52"/>
        <end position="71"/>
    </location>
</feature>
<evidence type="ECO:0000256" key="9">
    <source>
        <dbReference type="ARBA" id="ARBA00023136"/>
    </source>
</evidence>
<evidence type="ECO:0000256" key="2">
    <source>
        <dbReference type="ARBA" id="ARBA00004651"/>
    </source>
</evidence>
<dbReference type="eggNOG" id="COG2814">
    <property type="taxonomic scope" value="Bacteria"/>
</dbReference>
<comment type="similarity">
    <text evidence="3 10">Belongs to the major facilitator superfamily. Bcr/CmlA family.</text>
</comment>
<dbReference type="Pfam" id="PF07690">
    <property type="entry name" value="MFS_1"/>
    <property type="match status" value="1"/>
</dbReference>
<dbReference type="GO" id="GO:0005886">
    <property type="term" value="C:plasma membrane"/>
    <property type="evidence" value="ECO:0007669"/>
    <property type="project" value="UniProtKB-SubCell"/>
</dbReference>
<evidence type="ECO:0000313" key="12">
    <source>
        <dbReference type="EMBL" id="EPX85157.1"/>
    </source>
</evidence>
<dbReference type="PROSITE" id="PS00216">
    <property type="entry name" value="SUGAR_TRANSPORT_1"/>
    <property type="match status" value="1"/>
</dbReference>
<comment type="caution">
    <text evidence="10">Lacks conserved residue(s) required for the propagation of feature annotation.</text>
</comment>
<feature type="transmembrane region" description="Helical" evidence="10">
    <location>
        <begin position="83"/>
        <end position="102"/>
    </location>
</feature>
<proteinExistence type="inferred from homology"/>
<gene>
    <name evidence="12" type="ORF">Salmuc_01113</name>
</gene>
<feature type="transmembrane region" description="Helical" evidence="10">
    <location>
        <begin position="217"/>
        <end position="237"/>
    </location>
</feature>
<keyword evidence="10" id="KW-0997">Cell inner membrane</keyword>
<dbReference type="Gene3D" id="1.20.1720.10">
    <property type="entry name" value="Multidrug resistance protein D"/>
    <property type="match status" value="1"/>
</dbReference>
<dbReference type="SUPFAM" id="SSF103473">
    <property type="entry name" value="MFS general substrate transporter"/>
    <property type="match status" value="1"/>
</dbReference>
<keyword evidence="6" id="KW-1003">Cell membrane</keyword>
<dbReference type="NCBIfam" id="TIGR00710">
    <property type="entry name" value="efflux_Bcr_CflA"/>
    <property type="match status" value="1"/>
</dbReference>
<protein>
    <recommendedName>
        <fullName evidence="10">Bcr/CflA family efflux transporter</fullName>
    </recommendedName>
</protein>
<evidence type="ECO:0000313" key="13">
    <source>
        <dbReference type="Proteomes" id="UP000015347"/>
    </source>
</evidence>
<feature type="transmembrane region" description="Helical" evidence="10">
    <location>
        <begin position="312"/>
        <end position="332"/>
    </location>
</feature>
<dbReference type="PANTHER" id="PTHR43124">
    <property type="entry name" value="PURINE EFFLUX PUMP PBUE"/>
    <property type="match status" value="1"/>
</dbReference>
<evidence type="ECO:0000256" key="3">
    <source>
        <dbReference type="ARBA" id="ARBA00006236"/>
    </source>
</evidence>
<dbReference type="STRING" id="1123237.Salmuc_01113"/>
<comment type="caution">
    <text evidence="12">The sequence shown here is derived from an EMBL/GenBank/DDBJ whole genome shotgun (WGS) entry which is preliminary data.</text>
</comment>